<dbReference type="Proteomes" id="UP000419138">
    <property type="component" value="Unassembled WGS sequence"/>
</dbReference>
<dbReference type="AlphaFoldDB" id="A0A646KS02"/>
<gene>
    <name evidence="1" type="ORF">FF041_33160</name>
</gene>
<proteinExistence type="predicted"/>
<evidence type="ECO:0000313" key="2">
    <source>
        <dbReference type="Proteomes" id="UP000419138"/>
    </source>
</evidence>
<reference evidence="1 2" key="1">
    <citation type="submission" date="2019-05" db="EMBL/GenBank/DDBJ databases">
        <title>Comparative genomics and metabolomics analyses of clavulanic acid producing Streptomyces species provides insight into specialized metabolism and evolution of beta-lactam biosynthetic gene clusters.</title>
        <authorList>
            <person name="Moore M.A."/>
            <person name="Cruz-Morales P."/>
            <person name="Barona Gomez F."/>
            <person name="Kapil T."/>
        </authorList>
    </citation>
    <scope>NUCLEOTIDE SEQUENCE [LARGE SCALE GENOMIC DNA]</scope>
    <source>
        <strain evidence="1 2">NRRL 5741</strain>
    </source>
</reference>
<name>A0A646KS02_STRJU</name>
<dbReference type="RefSeq" id="WP_153526127.1">
    <property type="nucleotide sequence ID" value="NZ_JBEPDZ010000048.1"/>
</dbReference>
<dbReference type="Pfam" id="PF20329">
    <property type="entry name" value="DUF6624"/>
    <property type="match status" value="1"/>
</dbReference>
<sequence>MIPPLDQPFIARDLLHRAATARRHRHQLFRSQLPAAEAGQARHLDYTNSQVLRRIVAEHGWPTPTLVGGAAVFAAWEIALHADPMADFQRLALKLLVGAVERGEATAQQWAHLHDRCAVNAGDRQLYGTQYRMGQGGPEPAPVQDPEQLDLRRATVGLPPYAQARSTLRRRLGWAPQTEPAPGHGLPDLVAELAGVTA</sequence>
<dbReference type="OrthoDB" id="22038at2"/>
<accession>A0A646KS02</accession>
<evidence type="ECO:0000313" key="1">
    <source>
        <dbReference type="EMBL" id="MQT04817.1"/>
    </source>
</evidence>
<comment type="caution">
    <text evidence="1">The sequence shown here is derived from an EMBL/GenBank/DDBJ whole genome shotgun (WGS) entry which is preliminary data.</text>
</comment>
<protein>
    <submittedName>
        <fullName evidence="1">Uncharacterized protein</fullName>
    </submittedName>
</protein>
<dbReference type="EMBL" id="VCLA01000194">
    <property type="protein sequence ID" value="MQT04817.1"/>
    <property type="molecule type" value="Genomic_DNA"/>
</dbReference>
<organism evidence="1 2">
    <name type="scientific">Streptomyces jumonjinensis</name>
    <dbReference type="NCBI Taxonomy" id="1945"/>
    <lineage>
        <taxon>Bacteria</taxon>
        <taxon>Bacillati</taxon>
        <taxon>Actinomycetota</taxon>
        <taxon>Actinomycetes</taxon>
        <taxon>Kitasatosporales</taxon>
        <taxon>Streptomycetaceae</taxon>
        <taxon>Streptomyces</taxon>
    </lineage>
</organism>
<keyword evidence="2" id="KW-1185">Reference proteome</keyword>
<dbReference type="InterPro" id="IPR046732">
    <property type="entry name" value="DUF6624"/>
</dbReference>